<name>A0A427XPS9_9TREE</name>
<reference evidence="2 3" key="1">
    <citation type="submission" date="2018-11" db="EMBL/GenBank/DDBJ databases">
        <title>Genome sequence of Saitozyma podzolica DSM 27192.</title>
        <authorList>
            <person name="Aliyu H."/>
            <person name="Gorte O."/>
            <person name="Ochsenreither K."/>
        </authorList>
    </citation>
    <scope>NUCLEOTIDE SEQUENCE [LARGE SCALE GENOMIC DNA]</scope>
    <source>
        <strain evidence="2 3">DSM 27192</strain>
    </source>
</reference>
<organism evidence="2 3">
    <name type="scientific">Saitozyma podzolica</name>
    <dbReference type="NCBI Taxonomy" id="1890683"/>
    <lineage>
        <taxon>Eukaryota</taxon>
        <taxon>Fungi</taxon>
        <taxon>Dikarya</taxon>
        <taxon>Basidiomycota</taxon>
        <taxon>Agaricomycotina</taxon>
        <taxon>Tremellomycetes</taxon>
        <taxon>Tremellales</taxon>
        <taxon>Trimorphomycetaceae</taxon>
        <taxon>Saitozyma</taxon>
    </lineage>
</organism>
<dbReference type="AlphaFoldDB" id="A0A427XPS9"/>
<protein>
    <submittedName>
        <fullName evidence="2">Uncharacterized protein</fullName>
    </submittedName>
</protein>
<accession>A0A427XPS9</accession>
<evidence type="ECO:0000313" key="2">
    <source>
        <dbReference type="EMBL" id="RSH80846.1"/>
    </source>
</evidence>
<evidence type="ECO:0000313" key="3">
    <source>
        <dbReference type="Proteomes" id="UP000279259"/>
    </source>
</evidence>
<gene>
    <name evidence="2" type="ORF">EHS25_007015</name>
</gene>
<dbReference type="OrthoDB" id="10432603at2759"/>
<proteinExistence type="predicted"/>
<evidence type="ECO:0000256" key="1">
    <source>
        <dbReference type="SAM" id="MobiDB-lite"/>
    </source>
</evidence>
<feature type="compositionally biased region" description="Basic and acidic residues" evidence="1">
    <location>
        <begin position="57"/>
        <end position="69"/>
    </location>
</feature>
<comment type="caution">
    <text evidence="2">The sequence shown here is derived from an EMBL/GenBank/DDBJ whole genome shotgun (WGS) entry which is preliminary data.</text>
</comment>
<dbReference type="Proteomes" id="UP000279259">
    <property type="component" value="Unassembled WGS sequence"/>
</dbReference>
<dbReference type="EMBL" id="RSCD01000032">
    <property type="protein sequence ID" value="RSH80846.1"/>
    <property type="molecule type" value="Genomic_DNA"/>
</dbReference>
<keyword evidence="3" id="KW-1185">Reference proteome</keyword>
<sequence length="133" mass="14411">MHAKPIEGHQDRLNLAVLPAHKLAKTPGTDLLTLYPLPSFPHITPRPSAGIHIYKVESSEEASRERETGNRSPCAQSQHRRGGVHREQRTEPPQPHRRGGGGCSGGAAARNEMGQDDGDLTLGELLRGGDFVI</sequence>
<feature type="region of interest" description="Disordered" evidence="1">
    <location>
        <begin position="57"/>
        <end position="123"/>
    </location>
</feature>